<evidence type="ECO:0000256" key="1">
    <source>
        <dbReference type="SAM" id="MobiDB-lite"/>
    </source>
</evidence>
<feature type="region of interest" description="Disordered" evidence="1">
    <location>
        <begin position="50"/>
        <end position="71"/>
    </location>
</feature>
<accession>A0ABZ2QQC3</accession>
<feature type="compositionally biased region" description="Polar residues" evidence="1">
    <location>
        <begin position="53"/>
        <end position="71"/>
    </location>
</feature>
<protein>
    <submittedName>
        <fullName evidence="2">Uncharacterized protein</fullName>
    </submittedName>
</protein>
<dbReference type="EMBL" id="CP147982">
    <property type="protein sequence ID" value="WXK78456.1"/>
    <property type="molecule type" value="Genomic_DNA"/>
</dbReference>
<reference evidence="2 3" key="1">
    <citation type="submission" date="2024-03" db="EMBL/GenBank/DDBJ databases">
        <title>The complete genome of Streptomyces sirii sp.nov.</title>
        <authorList>
            <person name="Zakalyukina Y.V."/>
            <person name="Belik A.R."/>
            <person name="Biryukov M.V."/>
            <person name="Baturina O.A."/>
            <person name="Kabilov M.R."/>
        </authorList>
    </citation>
    <scope>NUCLEOTIDE SEQUENCE [LARGE SCALE GENOMIC DNA]</scope>
    <source>
        <strain evidence="2 3">BP-8</strain>
    </source>
</reference>
<evidence type="ECO:0000313" key="2">
    <source>
        <dbReference type="EMBL" id="WXK78456.1"/>
    </source>
</evidence>
<name>A0ABZ2QQC3_9ACTN</name>
<sequence>MPTMRKCPTGQGNPFAAFDGHGYMDHVGAWQTVESADDFTATALLSFTLSAAPQTTETDPSRGHNGTTAHT</sequence>
<keyword evidence="3" id="KW-1185">Reference proteome</keyword>
<evidence type="ECO:0000313" key="3">
    <source>
        <dbReference type="Proteomes" id="UP001626628"/>
    </source>
</evidence>
<proteinExistence type="predicted"/>
<gene>
    <name evidence="2" type="ORF">WAB15_22025</name>
</gene>
<organism evidence="2 3">
    <name type="scientific">Streptomyces sirii</name>
    <dbReference type="NCBI Taxonomy" id="3127701"/>
    <lineage>
        <taxon>Bacteria</taxon>
        <taxon>Bacillati</taxon>
        <taxon>Actinomycetota</taxon>
        <taxon>Actinomycetes</taxon>
        <taxon>Kitasatosporales</taxon>
        <taxon>Streptomycetaceae</taxon>
        <taxon>Streptomyces</taxon>
    </lineage>
</organism>
<dbReference type="Proteomes" id="UP001626628">
    <property type="component" value="Chromosome"/>
</dbReference>
<dbReference type="RefSeq" id="WP_407287293.1">
    <property type="nucleotide sequence ID" value="NZ_CP147982.1"/>
</dbReference>